<evidence type="ECO:0000259" key="10">
    <source>
        <dbReference type="Pfam" id="PF05000"/>
    </source>
</evidence>
<dbReference type="GO" id="GO:0003899">
    <property type="term" value="F:DNA-directed RNA polymerase activity"/>
    <property type="evidence" value="ECO:0007669"/>
    <property type="project" value="UniProtKB-EC"/>
</dbReference>
<name>A0A221HSR7_9ERIC</name>
<dbReference type="Gene3D" id="1.10.132.30">
    <property type="match status" value="1"/>
</dbReference>
<keyword evidence="7" id="KW-0862">Zinc</keyword>
<feature type="domain" description="RNA polymerase Rpb1" evidence="9">
    <location>
        <begin position="176"/>
        <end position="396"/>
    </location>
</feature>
<dbReference type="InterPro" id="IPR007083">
    <property type="entry name" value="RNA_pol_Rpb1_4"/>
</dbReference>
<keyword evidence="4" id="KW-0808">Transferase</keyword>
<dbReference type="GO" id="GO:0003677">
    <property type="term" value="F:DNA binding"/>
    <property type="evidence" value="ECO:0007669"/>
    <property type="project" value="InterPro"/>
</dbReference>
<dbReference type="RefSeq" id="YP_009418349.1">
    <property type="nucleotide sequence ID" value="NC_035694.1"/>
</dbReference>
<dbReference type="EC" id="2.7.7.6" evidence="1"/>
<dbReference type="GeneID" id="33907469"/>
<evidence type="ECO:0000256" key="7">
    <source>
        <dbReference type="ARBA" id="ARBA00022833"/>
    </source>
</evidence>
<feature type="domain" description="RNA polymerase Rpb1" evidence="10">
    <location>
        <begin position="97"/>
        <end position="161"/>
    </location>
</feature>
<gene>
    <name evidence="11" type="primary">rpoC2</name>
</gene>
<dbReference type="SUPFAM" id="SSF64484">
    <property type="entry name" value="beta and beta-prime subunits of DNA dependent RNA-polymerase"/>
    <property type="match status" value="1"/>
</dbReference>
<evidence type="ECO:0000256" key="5">
    <source>
        <dbReference type="ARBA" id="ARBA00022695"/>
    </source>
</evidence>
<evidence type="ECO:0000256" key="3">
    <source>
        <dbReference type="ARBA" id="ARBA00022640"/>
    </source>
</evidence>
<dbReference type="NCBIfam" id="TIGR02388">
    <property type="entry name" value="rpoC2_cyan"/>
    <property type="match status" value="1"/>
</dbReference>
<evidence type="ECO:0000256" key="1">
    <source>
        <dbReference type="ARBA" id="ARBA00012418"/>
    </source>
</evidence>
<dbReference type="FunFam" id="1.10.132.30:FF:000002">
    <property type="entry name" value="DNA-directed RNA polymerase subunit beta"/>
    <property type="match status" value="1"/>
</dbReference>
<geneLocation type="plastid" evidence="11"/>
<keyword evidence="6" id="KW-0479">Metal-binding</keyword>
<dbReference type="CDD" id="cd02655">
    <property type="entry name" value="RNAP_beta'_C"/>
    <property type="match status" value="1"/>
</dbReference>
<evidence type="ECO:0000256" key="2">
    <source>
        <dbReference type="ARBA" id="ARBA00022478"/>
    </source>
</evidence>
<dbReference type="InterPro" id="IPR012756">
    <property type="entry name" value="DNA-dir_RpoC2_beta_pp"/>
</dbReference>
<evidence type="ECO:0000256" key="6">
    <source>
        <dbReference type="ARBA" id="ARBA00022723"/>
    </source>
</evidence>
<accession>A0A221HSR7</accession>
<evidence type="ECO:0000256" key="8">
    <source>
        <dbReference type="ARBA" id="ARBA00023163"/>
    </source>
</evidence>
<dbReference type="Gene3D" id="1.10.274.100">
    <property type="entry name" value="RNA polymerase Rpb1, domain 3"/>
    <property type="match status" value="1"/>
</dbReference>
<keyword evidence="8" id="KW-0804">Transcription</keyword>
<dbReference type="PANTHER" id="PTHR34995">
    <property type="entry name" value="DNA-DIRECTED RNA POLYMERASE SUBUNIT BETA"/>
    <property type="match status" value="1"/>
</dbReference>
<organism evidence="11">
    <name type="scientific">Pyrenaria oblongicarpa</name>
    <dbReference type="NCBI Taxonomy" id="197086"/>
    <lineage>
        <taxon>Eukaryota</taxon>
        <taxon>Viridiplantae</taxon>
        <taxon>Streptophyta</taxon>
        <taxon>Embryophyta</taxon>
        <taxon>Tracheophyta</taxon>
        <taxon>Spermatophyta</taxon>
        <taxon>Magnoliopsida</taxon>
        <taxon>eudicotyledons</taxon>
        <taxon>Gunneridae</taxon>
        <taxon>Pentapetalae</taxon>
        <taxon>asterids</taxon>
        <taxon>Ericales</taxon>
        <taxon>Theaceae</taxon>
        <taxon>Pyrenaria</taxon>
    </lineage>
</organism>
<dbReference type="Gene3D" id="1.10.150.390">
    <property type="match status" value="1"/>
</dbReference>
<dbReference type="GO" id="GO:0006351">
    <property type="term" value="P:DNA-templated transcription"/>
    <property type="evidence" value="ECO:0007669"/>
    <property type="project" value="InterPro"/>
</dbReference>
<dbReference type="PANTHER" id="PTHR34995:SF1">
    <property type="entry name" value="DNA-DIRECTED RNA POLYMERASE SUBUNIT BETA"/>
    <property type="match status" value="1"/>
</dbReference>
<dbReference type="GO" id="GO:0000428">
    <property type="term" value="C:DNA-directed RNA polymerase complex"/>
    <property type="evidence" value="ECO:0007669"/>
    <property type="project" value="UniProtKB-KW"/>
</dbReference>
<keyword evidence="2 11" id="KW-0240">DNA-directed RNA polymerase</keyword>
<keyword evidence="3 11" id="KW-0934">Plastid</keyword>
<sequence>MEVLMAERTNLVFHNKAIDGTAMKRFISRLIDHFGMAYTSHILDQVKTLGFQQATATSISLGIDDLLTIPSKGWLVQDAEQQSLILEKHHHYGNVHAVEKLRQSIEIWYATSEYLRQEMNPNFRMTDPFNPVHIMSFSGARGNASQVHQLVGMRGLMSDPQGQMIDLPIQSNLREGLSLTEYIISCYGARKGVVDTAVRTSDAGYLTRRLVEVVQHIVVRRTDCGTVRGISVSPRNGMIPERIFIQTLIGRVLADDIYMGPRCIATRNQDIGIGLINRFITFRAQPISIRTPFTCRSISWICRLCYGRSPTHGDLVELGEAVGIIAGQSIGEPGTQLTLRTFHTGGVFTGGTAEHVRAPSNGKIKFNENLVHPTRTRHGHPAFLCSLDLYVTIESEDIIHNVNIPSKSFLLVQNDQYVESEQVIAEIRAGTSTFNFKERVRKHIYSDSEGEMHWSTDVYHAPEFTYGNIHLLPKTSHLWILSGGPCKSSLAPFSLHKDQDQTNVHSLSVKRIYISNPSLTNDQVRHKFFSSDFSGKKKDRIPDYSELNRIVCTGHYNLIYPSILHDNLDLLAKRRRNRFIIPLHSIQEREKELMPPSAIEIPINGIFRRKSILAYFDDPRYRRKRSGITKYGTIDVHSFVKKEDLIEYRVVKEFRPKYQMKVDRFFFIPEEVHLLPGSSSIMVRNNSIIGVDTQITLNTRSRVGGLVRVERKKKRIELKIFSGDLHFPGETDKISRHSGILIPPGIGKKNSKASKNWIYVQRITPTKKKYFVLVRPVVTYEITDGINLATLFPPDLLQERDNVQLQVVNYILYGNGKPIRGISNTSIQLVRTCLVLNWDQEKKSSSIEEARASFVEIRTNGLIRDFLRIDLVKSSISYTGKRNDPSSSGLISDNGSDRTNINPFSSTFFYSKAKIQQSLNQNQGTIHTLLNRNKECQSLRILSSSNCSRMGPFNDVKSSNVIKESIKKNPLMPIRNSLGPLGTAFKIANFYLFYYLITYNQILVTNYLQLDNLKQTFQVIKYYLMDENGKIYNPDPCSNIILNPFNLNWYFLHHNYCEKTSTKMSLGQFICENVCIVKNGPHLKSGQVLIVQVDSVVIRSAKPYLATPGATVHGHYGEIFYEGDTLVTFIYEKSRSGDITQGLPKVEQVLEVRSIESISMNLENRVEGWNERITRILGIPWVFLIGAELTIVQSRISLVNKIQKVYRSQGVQIHNRHIEIIVRQITAKVLVSEDGMSNVFSPGELIGFLRVERMGRALEEAICYRAILLGITRASLNTQSFISEASFQETARVLAKAALRGRIDWLKGLKENVVLGGMIPVGTGFKGLMPPSRQHNNIPLETKNKNLFEGEMRDILFHHRKLFDSCLSKNFHDTSE</sequence>
<dbReference type="InterPro" id="IPR038120">
    <property type="entry name" value="Rpb1_funnel_sf"/>
</dbReference>
<dbReference type="InterPro" id="IPR007081">
    <property type="entry name" value="RNA_pol_Rpb1_5"/>
</dbReference>
<dbReference type="EMBL" id="KY406781">
    <property type="protein sequence ID" value="ASM44402.1"/>
    <property type="molecule type" value="Genomic_DNA"/>
</dbReference>
<evidence type="ECO:0000256" key="4">
    <source>
        <dbReference type="ARBA" id="ARBA00022679"/>
    </source>
</evidence>
<feature type="domain" description="RNA polymerase Rpb1" evidence="9">
    <location>
        <begin position="1190"/>
        <end position="1275"/>
    </location>
</feature>
<dbReference type="InterPro" id="IPR050254">
    <property type="entry name" value="RNA_pol_beta''_euk"/>
</dbReference>
<dbReference type="GO" id="GO:0046872">
    <property type="term" value="F:metal ion binding"/>
    <property type="evidence" value="ECO:0007669"/>
    <property type="project" value="UniProtKB-KW"/>
</dbReference>
<reference evidence="11" key="1">
    <citation type="submission" date="2016-12" db="EMBL/GenBank/DDBJ databases">
        <authorList>
            <person name="Song W.-J."/>
            <person name="Kurnit D.M."/>
        </authorList>
    </citation>
    <scope>NUCLEOTIDE SEQUENCE</scope>
</reference>
<dbReference type="Gene3D" id="1.10.1790.20">
    <property type="match status" value="1"/>
</dbReference>
<dbReference type="Pfam" id="PF05000">
    <property type="entry name" value="RNA_pol_Rpb1_4"/>
    <property type="match status" value="1"/>
</dbReference>
<dbReference type="InterPro" id="IPR042102">
    <property type="entry name" value="RNA_pol_Rpb1_3_sf"/>
</dbReference>
<evidence type="ECO:0000259" key="9">
    <source>
        <dbReference type="Pfam" id="PF04998"/>
    </source>
</evidence>
<reference evidence="11" key="2">
    <citation type="journal article" date="2017" name="New Phytol.">
        <title>Insights into the historical assembly of East Asian subtropical evergreen broadleaved forests revealed by the temporal history of the tea family.</title>
        <authorList>
            <person name="Yu X.Q."/>
            <person name="Gao L.M."/>
            <person name="Soltis D.E."/>
            <person name="Soltis P.S."/>
            <person name="Yang J.B."/>
            <person name="Fang L."/>
            <person name="Yang S.X."/>
            <person name="Li D.Z."/>
        </authorList>
    </citation>
    <scope>NUCLEOTIDE SEQUENCE</scope>
</reference>
<keyword evidence="5" id="KW-0548">Nucleotidyltransferase</keyword>
<proteinExistence type="inferred from homology"/>
<protein>
    <recommendedName>
        <fullName evidence="1">DNA-directed RNA polymerase</fullName>
        <ecNumber evidence="1">2.7.7.6</ecNumber>
    </recommendedName>
</protein>
<dbReference type="Pfam" id="PF04998">
    <property type="entry name" value="RNA_pol_Rpb1_5"/>
    <property type="match status" value="2"/>
</dbReference>
<dbReference type="HAMAP" id="MF_01324">
    <property type="entry name" value="RNApol_bact_RpoC2"/>
    <property type="match status" value="1"/>
</dbReference>
<evidence type="ECO:0000313" key="11">
    <source>
        <dbReference type="EMBL" id="ASM44402.1"/>
    </source>
</evidence>